<feature type="domain" description="RNA polymerase sigma-70 region 2" evidence="5">
    <location>
        <begin position="29"/>
        <end position="96"/>
    </location>
</feature>
<dbReference type="Proteomes" id="UP000321301">
    <property type="component" value="Unassembled WGS sequence"/>
</dbReference>
<dbReference type="InterPro" id="IPR013249">
    <property type="entry name" value="RNA_pol_sigma70_r4_t2"/>
</dbReference>
<dbReference type="GO" id="GO:0006352">
    <property type="term" value="P:DNA-templated transcription initiation"/>
    <property type="evidence" value="ECO:0007669"/>
    <property type="project" value="InterPro"/>
</dbReference>
<dbReference type="PANTHER" id="PTHR43133:SF46">
    <property type="entry name" value="RNA POLYMERASE SIGMA-70 FACTOR ECF SUBFAMILY"/>
    <property type="match status" value="1"/>
</dbReference>
<dbReference type="InterPro" id="IPR013325">
    <property type="entry name" value="RNA_pol_sigma_r2"/>
</dbReference>
<dbReference type="GO" id="GO:0000428">
    <property type="term" value="C:DNA-directed RNA polymerase complex"/>
    <property type="evidence" value="ECO:0007669"/>
    <property type="project" value="UniProtKB-KW"/>
</dbReference>
<dbReference type="RefSeq" id="WP_146947790.1">
    <property type="nucleotide sequence ID" value="NZ_BJYV01000009.1"/>
</dbReference>
<evidence type="ECO:0000313" key="8">
    <source>
        <dbReference type="Proteomes" id="UP000321301"/>
    </source>
</evidence>
<dbReference type="InterPro" id="IPR014284">
    <property type="entry name" value="RNA_pol_sigma-70_dom"/>
</dbReference>
<reference evidence="7 8" key="1">
    <citation type="submission" date="2019-07" db="EMBL/GenBank/DDBJ databases">
        <title>Whole genome shotgun sequence of Cyclobacterium qasimii NBRC 106168.</title>
        <authorList>
            <person name="Hosoyama A."/>
            <person name="Uohara A."/>
            <person name="Ohji S."/>
            <person name="Ichikawa N."/>
        </authorList>
    </citation>
    <scope>NUCLEOTIDE SEQUENCE [LARGE SCALE GENOMIC DNA]</scope>
    <source>
        <strain evidence="7 8">NBRC 106168</strain>
    </source>
</reference>
<dbReference type="Pfam" id="PF08281">
    <property type="entry name" value="Sigma70_r4_2"/>
    <property type="match status" value="1"/>
</dbReference>
<dbReference type="EMBL" id="BJYV01000009">
    <property type="protein sequence ID" value="GEO21751.1"/>
    <property type="molecule type" value="Genomic_DNA"/>
</dbReference>
<feature type="domain" description="RNA polymerase sigma factor 70 region 4 type 2" evidence="6">
    <location>
        <begin position="122"/>
        <end position="173"/>
    </location>
</feature>
<gene>
    <name evidence="7" type="ORF">CQA01_22850</name>
</gene>
<dbReference type="InterPro" id="IPR007627">
    <property type="entry name" value="RNA_pol_sigma70_r2"/>
</dbReference>
<dbReference type="SUPFAM" id="SSF88659">
    <property type="entry name" value="Sigma3 and sigma4 domains of RNA polymerase sigma factors"/>
    <property type="match status" value="1"/>
</dbReference>
<evidence type="ECO:0000259" key="5">
    <source>
        <dbReference type="Pfam" id="PF04542"/>
    </source>
</evidence>
<organism evidence="7 8">
    <name type="scientific">Cyclobacterium qasimii</name>
    <dbReference type="NCBI Taxonomy" id="1350429"/>
    <lineage>
        <taxon>Bacteria</taxon>
        <taxon>Pseudomonadati</taxon>
        <taxon>Bacteroidota</taxon>
        <taxon>Cytophagia</taxon>
        <taxon>Cytophagales</taxon>
        <taxon>Cyclobacteriaceae</taxon>
        <taxon>Cyclobacterium</taxon>
    </lineage>
</organism>
<evidence type="ECO:0000313" key="7">
    <source>
        <dbReference type="EMBL" id="GEO21751.1"/>
    </source>
</evidence>
<name>A0A512CC09_9BACT</name>
<evidence type="ECO:0000259" key="6">
    <source>
        <dbReference type="Pfam" id="PF08281"/>
    </source>
</evidence>
<dbReference type="Pfam" id="PF04542">
    <property type="entry name" value="Sigma70_r2"/>
    <property type="match status" value="1"/>
</dbReference>
<dbReference type="PANTHER" id="PTHR43133">
    <property type="entry name" value="RNA POLYMERASE ECF-TYPE SIGMA FACTO"/>
    <property type="match status" value="1"/>
</dbReference>
<keyword evidence="3" id="KW-0731">Sigma factor</keyword>
<dbReference type="SUPFAM" id="SSF88946">
    <property type="entry name" value="Sigma2 domain of RNA polymerase sigma factors"/>
    <property type="match status" value="1"/>
</dbReference>
<proteinExistence type="inferred from homology"/>
<dbReference type="Gene3D" id="1.10.1740.10">
    <property type="match status" value="1"/>
</dbReference>
<dbReference type="AlphaFoldDB" id="A0A512CC09"/>
<dbReference type="GO" id="GO:0003677">
    <property type="term" value="F:DNA binding"/>
    <property type="evidence" value="ECO:0007669"/>
    <property type="project" value="InterPro"/>
</dbReference>
<dbReference type="InterPro" id="IPR039425">
    <property type="entry name" value="RNA_pol_sigma-70-like"/>
</dbReference>
<comment type="similarity">
    <text evidence="1">Belongs to the sigma-70 factor family. ECF subfamily.</text>
</comment>
<dbReference type="CDD" id="cd06171">
    <property type="entry name" value="Sigma70_r4"/>
    <property type="match status" value="1"/>
</dbReference>
<keyword evidence="2" id="KW-0805">Transcription regulation</keyword>
<keyword evidence="7" id="KW-0240">DNA-directed RNA polymerase</keyword>
<dbReference type="InterPro" id="IPR036388">
    <property type="entry name" value="WH-like_DNA-bd_sf"/>
</dbReference>
<keyword evidence="4" id="KW-0804">Transcription</keyword>
<accession>A0A512CC09</accession>
<comment type="caution">
    <text evidence="7">The sequence shown here is derived from an EMBL/GenBank/DDBJ whole genome shotgun (WGS) entry which is preliminary data.</text>
</comment>
<dbReference type="GO" id="GO:0016987">
    <property type="term" value="F:sigma factor activity"/>
    <property type="evidence" value="ECO:0007669"/>
    <property type="project" value="UniProtKB-KW"/>
</dbReference>
<evidence type="ECO:0000256" key="1">
    <source>
        <dbReference type="ARBA" id="ARBA00010641"/>
    </source>
</evidence>
<sequence>MSSKENFKDKEIALIKGCLKGDRKSQRGLYDQFSGKFLSICLRYIKDPDLAQDVLVEGFMKIFQSLNTYRHEGSFEGWMKRIMVTQALLTLRKNKKLLMEVDWEGQDPIVSPNLIFGNIEAQELLKLVASLPVGYRTVFNLYAIEGYSHKEISELLGIAENTSKSQLSRARSLLQKQIAPSSFKIKSNGR</sequence>
<dbReference type="Gene3D" id="1.10.10.10">
    <property type="entry name" value="Winged helix-like DNA-binding domain superfamily/Winged helix DNA-binding domain"/>
    <property type="match status" value="1"/>
</dbReference>
<evidence type="ECO:0000256" key="4">
    <source>
        <dbReference type="ARBA" id="ARBA00023163"/>
    </source>
</evidence>
<dbReference type="InterPro" id="IPR013324">
    <property type="entry name" value="RNA_pol_sigma_r3/r4-like"/>
</dbReference>
<dbReference type="NCBIfam" id="TIGR02937">
    <property type="entry name" value="sigma70-ECF"/>
    <property type="match status" value="1"/>
</dbReference>
<protein>
    <submittedName>
        <fullName evidence="7">DNA-directed RNA polymerase sigma-70 factor</fullName>
    </submittedName>
</protein>
<evidence type="ECO:0000256" key="3">
    <source>
        <dbReference type="ARBA" id="ARBA00023082"/>
    </source>
</evidence>
<keyword evidence="8" id="KW-1185">Reference proteome</keyword>
<evidence type="ECO:0000256" key="2">
    <source>
        <dbReference type="ARBA" id="ARBA00023015"/>
    </source>
</evidence>